<evidence type="ECO:0000313" key="3">
    <source>
        <dbReference type="Proteomes" id="UP000198704"/>
    </source>
</evidence>
<dbReference type="EMBL" id="FNHS01000004">
    <property type="protein sequence ID" value="SDM88733.1"/>
    <property type="molecule type" value="Genomic_DNA"/>
</dbReference>
<keyword evidence="3" id="KW-1185">Reference proteome</keyword>
<feature type="region of interest" description="Disordered" evidence="1">
    <location>
        <begin position="580"/>
        <end position="607"/>
    </location>
</feature>
<evidence type="ECO:0000256" key="1">
    <source>
        <dbReference type="SAM" id="MobiDB-lite"/>
    </source>
</evidence>
<proteinExistence type="predicted"/>
<dbReference type="AlphaFoldDB" id="A0A1G9WX68"/>
<gene>
    <name evidence="2" type="ORF">SAMN05216360_104150</name>
</gene>
<accession>A0A1G9WX68</accession>
<dbReference type="Proteomes" id="UP000198704">
    <property type="component" value="Unassembled WGS sequence"/>
</dbReference>
<organism evidence="2 3">
    <name type="scientific">Methylobacterium phyllostachyos</name>
    <dbReference type="NCBI Taxonomy" id="582672"/>
    <lineage>
        <taxon>Bacteria</taxon>
        <taxon>Pseudomonadati</taxon>
        <taxon>Pseudomonadota</taxon>
        <taxon>Alphaproteobacteria</taxon>
        <taxon>Hyphomicrobiales</taxon>
        <taxon>Methylobacteriaceae</taxon>
        <taxon>Methylobacterium</taxon>
    </lineage>
</organism>
<name>A0A1G9WX68_9HYPH</name>
<feature type="compositionally biased region" description="Low complexity" evidence="1">
    <location>
        <begin position="581"/>
        <end position="594"/>
    </location>
</feature>
<reference evidence="3" key="1">
    <citation type="submission" date="2016-10" db="EMBL/GenBank/DDBJ databases">
        <authorList>
            <person name="Varghese N."/>
            <person name="Submissions S."/>
        </authorList>
    </citation>
    <scope>NUCLEOTIDE SEQUENCE [LARGE SCALE GENOMIC DNA]</scope>
    <source>
        <strain evidence="3">BL47</strain>
    </source>
</reference>
<protein>
    <submittedName>
        <fullName evidence="2">Uncharacterized protein</fullName>
    </submittedName>
</protein>
<sequence length="675" mass="72282">MGGMGSALATAKHLWSLALPRVSMVAVASGVVPRRADKTVSGIGYMSRFVQGDDAPLSYVWRADQAAMEMLGMQPGRTAADRAVRASVIAAAMVEHDGQGRRISYSRNRNFYAEARYEGSPMSYARLVPFVDALDVAGHIHHFKAEQGAHLAPDERDRLQSTFWATEQMAETLRGIKLAHVGPTSPIILNDLDDRPMALPRTDRVLRLRRGVDEVNAGLTGIRLTVDPAADPANWRRSDYHLRARKVRADGSETWACTLPTPTPFVVRIFSRGTFDLHGRYYGYWQQLPKARRSEMLINKELIVEPDFHWLHPTLLYAMCGHALAHDPYTTGYWPRPAGKLAFNTYVNAPTTASAIGGLMKKAKEKDDNGEPVWRYGYRQTARILDAIKEANPRVAHLFGSDAGVRLMAIDSNMAGAVMKACRRAFVPCLPVHDSFMVPASKGGFVEGVMASVLDETLAAVKSTSSGTSIRTVLQSAPSLAGVPAEEPVEAFEAEPVGSSLPVGRDASLGSLGASPAEPVVVPLPATWGASLGPVGTFSLEPAACLSPEVMGVFPEPLGAFLAEPVVGFLPELREPSLETSSSSLAAPVVSPSPEVRRPSSGTAGAPLVETLGSFRPIVPLLPARGPSGPLSPHPGRRPPFPAFLAALRSVPSAAYRPSGLASLARSLPPADVGP</sequence>
<evidence type="ECO:0000313" key="2">
    <source>
        <dbReference type="EMBL" id="SDM88733.1"/>
    </source>
</evidence>